<name>A0AAN8LD04_9TELE</name>
<evidence type="ECO:0000256" key="4">
    <source>
        <dbReference type="ARBA" id="ARBA00022737"/>
    </source>
</evidence>
<evidence type="ECO:0000256" key="1">
    <source>
        <dbReference type="ARBA" id="ARBA00006734"/>
    </source>
</evidence>
<dbReference type="PROSITE" id="PS51147">
    <property type="entry name" value="PFTA"/>
    <property type="match status" value="1"/>
</dbReference>
<dbReference type="InterPro" id="IPR002088">
    <property type="entry name" value="Prenyl_trans_a"/>
</dbReference>
<dbReference type="Proteomes" id="UP001356427">
    <property type="component" value="Unassembled WGS sequence"/>
</dbReference>
<dbReference type="Gene3D" id="1.25.40.120">
    <property type="entry name" value="Protein prenylyltransferase"/>
    <property type="match status" value="1"/>
</dbReference>
<keyword evidence="4" id="KW-0677">Repeat</keyword>
<feature type="compositionally biased region" description="Low complexity" evidence="5">
    <location>
        <begin position="264"/>
        <end position="302"/>
    </location>
</feature>
<reference evidence="6 7" key="1">
    <citation type="submission" date="2021-04" db="EMBL/GenBank/DDBJ databases">
        <authorList>
            <person name="De Guttry C."/>
            <person name="Zahm M."/>
            <person name="Klopp C."/>
            <person name="Cabau C."/>
            <person name="Louis A."/>
            <person name="Berthelot C."/>
            <person name="Parey E."/>
            <person name="Roest Crollius H."/>
            <person name="Montfort J."/>
            <person name="Robinson-Rechavi M."/>
            <person name="Bucao C."/>
            <person name="Bouchez O."/>
            <person name="Gislard M."/>
            <person name="Lluch J."/>
            <person name="Milhes M."/>
            <person name="Lampietro C."/>
            <person name="Lopez Roques C."/>
            <person name="Donnadieu C."/>
            <person name="Braasch I."/>
            <person name="Desvignes T."/>
            <person name="Postlethwait J."/>
            <person name="Bobe J."/>
            <person name="Wedekind C."/>
            <person name="Guiguen Y."/>
        </authorList>
    </citation>
    <scope>NUCLEOTIDE SEQUENCE [LARGE SCALE GENOMIC DNA]</scope>
    <source>
        <strain evidence="6">Cs_M1</strain>
        <tissue evidence="6">Blood</tissue>
    </source>
</reference>
<keyword evidence="7" id="KW-1185">Reference proteome</keyword>
<sequence>MAESENEVEVLVQRVVKDINNAFKRNPNIDEIGLIPCPEVRYNRSPIMLVENKLGVESWCVKFLLPYVHNKLVLYRQRKQWLDREALVDITCTLLLLNPDFTTAWNVRKELLQCGALSPERDLYLGKLALTKFPKSPETWIHRRWILQQVLRECSPPVPDRKEQGDGDRRDAADRMRLSEHLHRVLHDEMKVCADAAGRYPSNYNAWSHRIWVLQNMAPGNLKVLHDELSSMRQWVSMHVSDHSGFHYRQFLLKALVRELSQSLSSSSPQHYHPQPSSNPSHSPHTANPHHQANGEATAAAPCPSPPSPEDLASVPAVPQLFHQEVELCTDLIKSFPGHETLWCHRRLVFYLWLNWRRDHDHHNGQGFDSESPQPNHTDTGLSSHPHTACPGGVRLDRVQRRNGPARQGQDALPWRCASRQGAAQERTGSAGSGCHGGGRGGCRCPGPPRHQASEEGSPWPLSPCSALRAQLRSQCPGRLPLPRAGTLRPRIQEVAGLCDWSVRYRLTRSLVSERKHFLFH</sequence>
<feature type="region of interest" description="Disordered" evidence="5">
    <location>
        <begin position="365"/>
        <end position="440"/>
    </location>
</feature>
<evidence type="ECO:0000256" key="3">
    <source>
        <dbReference type="ARBA" id="ARBA00022679"/>
    </source>
</evidence>
<dbReference type="GO" id="GO:0005737">
    <property type="term" value="C:cytoplasm"/>
    <property type="evidence" value="ECO:0007669"/>
    <property type="project" value="TreeGrafter"/>
</dbReference>
<proteinExistence type="inferred from homology"/>
<dbReference type="GO" id="GO:0008318">
    <property type="term" value="F:protein prenyltransferase activity"/>
    <property type="evidence" value="ECO:0007669"/>
    <property type="project" value="InterPro"/>
</dbReference>
<evidence type="ECO:0000313" key="6">
    <source>
        <dbReference type="EMBL" id="KAK6305997.1"/>
    </source>
</evidence>
<dbReference type="EMBL" id="JAGTTL010000021">
    <property type="protein sequence ID" value="KAK6305997.1"/>
    <property type="molecule type" value="Genomic_DNA"/>
</dbReference>
<gene>
    <name evidence="6" type="ORF">J4Q44_G00229220</name>
</gene>
<feature type="compositionally biased region" description="Polar residues" evidence="5">
    <location>
        <begin position="367"/>
        <end position="386"/>
    </location>
</feature>
<evidence type="ECO:0008006" key="8">
    <source>
        <dbReference type="Google" id="ProtNLM"/>
    </source>
</evidence>
<dbReference type="PANTHER" id="PTHR11129">
    <property type="entry name" value="PROTEIN FARNESYLTRANSFERASE ALPHA SUBUNIT/RAB GERANYLGERANYL TRANSFERASE ALPHA SUBUNIT"/>
    <property type="match status" value="1"/>
</dbReference>
<dbReference type="AlphaFoldDB" id="A0AAN8LD04"/>
<comment type="caution">
    <text evidence="6">The sequence shown here is derived from an EMBL/GenBank/DDBJ whole genome shotgun (WGS) entry which is preliminary data.</text>
</comment>
<keyword evidence="2" id="KW-0637">Prenyltransferase</keyword>
<evidence type="ECO:0000256" key="2">
    <source>
        <dbReference type="ARBA" id="ARBA00022602"/>
    </source>
</evidence>
<protein>
    <recommendedName>
        <fullName evidence="8">Protein prenyltransferase alpha subunit repeat containing 1</fullName>
    </recommendedName>
</protein>
<evidence type="ECO:0000256" key="5">
    <source>
        <dbReference type="SAM" id="MobiDB-lite"/>
    </source>
</evidence>
<keyword evidence="3" id="KW-0808">Transferase</keyword>
<dbReference type="SUPFAM" id="SSF48439">
    <property type="entry name" value="Protein prenylyltransferase"/>
    <property type="match status" value="1"/>
</dbReference>
<dbReference type="PANTHER" id="PTHR11129:SF3">
    <property type="entry name" value="PROTEIN PRENYLTRANSFERASE ALPHA SUBUNIT REPEAT-CONTAINING PROTEIN 1"/>
    <property type="match status" value="1"/>
</dbReference>
<organism evidence="6 7">
    <name type="scientific">Coregonus suidteri</name>
    <dbReference type="NCBI Taxonomy" id="861788"/>
    <lineage>
        <taxon>Eukaryota</taxon>
        <taxon>Metazoa</taxon>
        <taxon>Chordata</taxon>
        <taxon>Craniata</taxon>
        <taxon>Vertebrata</taxon>
        <taxon>Euteleostomi</taxon>
        <taxon>Actinopterygii</taxon>
        <taxon>Neopterygii</taxon>
        <taxon>Teleostei</taxon>
        <taxon>Protacanthopterygii</taxon>
        <taxon>Salmoniformes</taxon>
        <taxon>Salmonidae</taxon>
        <taxon>Coregoninae</taxon>
        <taxon>Coregonus</taxon>
    </lineage>
</organism>
<evidence type="ECO:0000313" key="7">
    <source>
        <dbReference type="Proteomes" id="UP001356427"/>
    </source>
</evidence>
<dbReference type="Pfam" id="PF01239">
    <property type="entry name" value="PPTA"/>
    <property type="match status" value="4"/>
</dbReference>
<accession>A0AAN8LD04</accession>
<comment type="similarity">
    <text evidence="1">Belongs to the protein prenyltransferase subunit alpha family.</text>
</comment>
<feature type="compositionally biased region" description="Gly residues" evidence="5">
    <location>
        <begin position="431"/>
        <end position="440"/>
    </location>
</feature>
<feature type="region of interest" description="Disordered" evidence="5">
    <location>
        <begin position="264"/>
        <end position="314"/>
    </location>
</feature>